<evidence type="ECO:0000256" key="1">
    <source>
        <dbReference type="SAM" id="Phobius"/>
    </source>
</evidence>
<feature type="non-terminal residue" evidence="2">
    <location>
        <position position="1"/>
    </location>
</feature>
<keyword evidence="1" id="KW-0472">Membrane</keyword>
<keyword evidence="1" id="KW-1133">Transmembrane helix</keyword>
<sequence>KKKKRTRAKEIEKILHQQLQNAKNLEKALRRRHGIMAVAIAATTLLMNLPIDKNSIALGLTCYCQSRKNLQQRKIAALEKLGDISKEEMQKKKQVSMLPKNYFEEKKEKILISSRTLVKTEELTLSEENLTLDDCDIENLSMKDKSRLVQESIQASLPEQQEWDNVISNVDKMSENISFWQCFFFFFFQLFCFFNSILLIDLGGSVSIFAHCGTNVYFPFPFSVITFTILYLGYLCIGLIQSFEQKLSTQGIYALLFSSYSSRVPHIITTTHLQKIVISIAECANQLLNISWILGRA</sequence>
<keyword evidence="3" id="KW-1185">Reference proteome</keyword>
<evidence type="ECO:0000313" key="2">
    <source>
        <dbReference type="EMBL" id="ETO02053.1"/>
    </source>
</evidence>
<accession>X6LJD1</accession>
<feature type="transmembrane region" description="Helical" evidence="1">
    <location>
        <begin position="182"/>
        <end position="200"/>
    </location>
</feature>
<keyword evidence="1" id="KW-0812">Transmembrane</keyword>
<name>X6LJD1_RETFI</name>
<gene>
    <name evidence="2" type="ORF">RFI_35383</name>
</gene>
<evidence type="ECO:0000313" key="3">
    <source>
        <dbReference type="Proteomes" id="UP000023152"/>
    </source>
</evidence>
<dbReference type="EMBL" id="ASPP01036804">
    <property type="protein sequence ID" value="ETO02053.1"/>
    <property type="molecule type" value="Genomic_DNA"/>
</dbReference>
<proteinExistence type="predicted"/>
<reference evidence="2 3" key="1">
    <citation type="journal article" date="2013" name="Curr. Biol.">
        <title>The Genome of the Foraminiferan Reticulomyxa filosa.</title>
        <authorList>
            <person name="Glockner G."/>
            <person name="Hulsmann N."/>
            <person name="Schleicher M."/>
            <person name="Noegel A.A."/>
            <person name="Eichinger L."/>
            <person name="Gallinger C."/>
            <person name="Pawlowski J."/>
            <person name="Sierra R."/>
            <person name="Euteneuer U."/>
            <person name="Pillet L."/>
            <person name="Moustafa A."/>
            <person name="Platzer M."/>
            <person name="Groth M."/>
            <person name="Szafranski K."/>
            <person name="Schliwa M."/>
        </authorList>
    </citation>
    <scope>NUCLEOTIDE SEQUENCE [LARGE SCALE GENOMIC DNA]</scope>
</reference>
<organism evidence="2 3">
    <name type="scientific">Reticulomyxa filosa</name>
    <dbReference type="NCBI Taxonomy" id="46433"/>
    <lineage>
        <taxon>Eukaryota</taxon>
        <taxon>Sar</taxon>
        <taxon>Rhizaria</taxon>
        <taxon>Retaria</taxon>
        <taxon>Foraminifera</taxon>
        <taxon>Monothalamids</taxon>
        <taxon>Reticulomyxidae</taxon>
        <taxon>Reticulomyxa</taxon>
    </lineage>
</organism>
<feature type="transmembrane region" description="Helical" evidence="1">
    <location>
        <begin position="220"/>
        <end position="240"/>
    </location>
</feature>
<dbReference type="Proteomes" id="UP000023152">
    <property type="component" value="Unassembled WGS sequence"/>
</dbReference>
<comment type="caution">
    <text evidence="2">The sequence shown here is derived from an EMBL/GenBank/DDBJ whole genome shotgun (WGS) entry which is preliminary data.</text>
</comment>
<dbReference type="AlphaFoldDB" id="X6LJD1"/>
<protein>
    <submittedName>
        <fullName evidence="2">Uncharacterized protein</fullName>
    </submittedName>
</protein>